<keyword evidence="1" id="KW-0732">Signal</keyword>
<reference evidence="4 5" key="1">
    <citation type="journal article" date="2019" name="Nat. Microbiol.">
        <title>Mediterranean grassland soil C-N compound turnover is dependent on rainfall and depth, and is mediated by genomically divergent microorganisms.</title>
        <authorList>
            <person name="Diamond S."/>
            <person name="Andeer P.F."/>
            <person name="Li Z."/>
            <person name="Crits-Christoph A."/>
            <person name="Burstein D."/>
            <person name="Anantharaman K."/>
            <person name="Lane K.R."/>
            <person name="Thomas B.C."/>
            <person name="Pan C."/>
            <person name="Northen T.R."/>
            <person name="Banfield J.F."/>
        </authorList>
    </citation>
    <scope>NUCLEOTIDE SEQUENCE [LARGE SCALE GENOMIC DNA]</scope>
    <source>
        <strain evidence="4">WS_2</strain>
    </source>
</reference>
<dbReference type="InterPro" id="IPR025965">
    <property type="entry name" value="FlgD/Vpr_Ig-like"/>
</dbReference>
<feature type="domain" description="Glucose/Sorbosone dehydrogenase" evidence="2">
    <location>
        <begin position="62"/>
        <end position="303"/>
    </location>
</feature>
<dbReference type="InterPro" id="IPR011041">
    <property type="entry name" value="Quinoprot_gluc/sorb_DH_b-prop"/>
</dbReference>
<evidence type="ECO:0000259" key="2">
    <source>
        <dbReference type="Pfam" id="PF07995"/>
    </source>
</evidence>
<evidence type="ECO:0000256" key="1">
    <source>
        <dbReference type="SAM" id="SignalP"/>
    </source>
</evidence>
<gene>
    <name evidence="4" type="ORF">E6K72_13615</name>
</gene>
<dbReference type="AlphaFoldDB" id="A0A538S8X8"/>
<organism evidence="4 5">
    <name type="scientific">Eiseniibacteriota bacterium</name>
    <dbReference type="NCBI Taxonomy" id="2212470"/>
    <lineage>
        <taxon>Bacteria</taxon>
        <taxon>Candidatus Eiseniibacteriota</taxon>
    </lineage>
</organism>
<accession>A0A538S8X8</accession>
<dbReference type="InterPro" id="IPR011042">
    <property type="entry name" value="6-blade_b-propeller_TolB-like"/>
</dbReference>
<dbReference type="InterPro" id="IPR012938">
    <property type="entry name" value="Glc/Sorbosone_DH"/>
</dbReference>
<feature type="signal peptide" evidence="1">
    <location>
        <begin position="1"/>
        <end position="46"/>
    </location>
</feature>
<dbReference type="Pfam" id="PF07995">
    <property type="entry name" value="GSDH"/>
    <property type="match status" value="1"/>
</dbReference>
<dbReference type="PANTHER" id="PTHR19328">
    <property type="entry name" value="HEDGEHOG-INTERACTING PROTEIN"/>
    <property type="match status" value="1"/>
</dbReference>
<proteinExistence type="predicted"/>
<evidence type="ECO:0008006" key="6">
    <source>
        <dbReference type="Google" id="ProtNLM"/>
    </source>
</evidence>
<dbReference type="SUPFAM" id="SSF50952">
    <property type="entry name" value="Soluble quinoprotein glucose dehydrogenase"/>
    <property type="match status" value="1"/>
</dbReference>
<dbReference type="Pfam" id="PF13860">
    <property type="entry name" value="FlgD_ig"/>
    <property type="match status" value="1"/>
</dbReference>
<feature type="chain" id="PRO_5022075829" description="T9SS type A sorting domain-containing protein" evidence="1">
    <location>
        <begin position="47"/>
        <end position="537"/>
    </location>
</feature>
<evidence type="ECO:0000259" key="3">
    <source>
        <dbReference type="Pfam" id="PF13860"/>
    </source>
</evidence>
<dbReference type="PANTHER" id="PTHR19328:SF75">
    <property type="entry name" value="ALDOSE SUGAR DEHYDROGENASE YLII"/>
    <property type="match status" value="1"/>
</dbReference>
<dbReference type="Gene3D" id="2.120.10.30">
    <property type="entry name" value="TolB, C-terminal domain"/>
    <property type="match status" value="1"/>
</dbReference>
<name>A0A538S8X8_UNCEI</name>
<protein>
    <recommendedName>
        <fullName evidence="6">T9SS type A sorting domain-containing protein</fullName>
    </recommendedName>
</protein>
<dbReference type="Gene3D" id="2.60.40.4070">
    <property type="match status" value="1"/>
</dbReference>
<dbReference type="EMBL" id="VBOS01000509">
    <property type="protein sequence ID" value="TMQ47834.1"/>
    <property type="molecule type" value="Genomic_DNA"/>
</dbReference>
<sequence>MTRCAAIGAVLPAARVSLAHSMSPVAGLVLAACLALGGPHAASAQAAVPTGFQDQLVVGGLSLPTGIAFLPDGRLLIVEQSTARIRLIVNGALAVIDPVATVPGVRSGGERGLLGIAPDPGFPARPYVYVHCNDASAFVVRITRFTVGGDLSFTGNGGLTIDPATRFDVIASIPDVNSIHNGGSVRFGPDGMLYASFGEDGMGCAAQDTSGLRGEILRLDVSHLPPGAGGPPQPALITPPGNPFPNGGLNARLIWAFGLRNPFRFQIDPLNGALLIGDVGENSWEEVDRAPAGGLDFGWSRFEGPASLDPSCTLTEPASAPIHAYYRNGTEAAIVGGPLYRAPGGAASPFPGEYDGDYFFSDYYQGFLRRLKGSGTSWLVAPTVPGQPDTAHWATGMQFVSDYAVGPDGSLWYCRQCTGGSCTGSGAIRRIVRTSTVAVPHARPVGPFFAPPFPAPSSGNVHFSCSLPEPAKVTLAILDLGGRVVRRLAGPATEGAGAYAWIWDGRDDRGRIQPTGVYRAVLSAGGRTLERRVALVR</sequence>
<dbReference type="PROSITE" id="PS51257">
    <property type="entry name" value="PROKAR_LIPOPROTEIN"/>
    <property type="match status" value="1"/>
</dbReference>
<feature type="domain" description="FlgD/Vpr Ig-like" evidence="3">
    <location>
        <begin position="460"/>
        <end position="524"/>
    </location>
</feature>
<comment type="caution">
    <text evidence="4">The sequence shown here is derived from an EMBL/GenBank/DDBJ whole genome shotgun (WGS) entry which is preliminary data.</text>
</comment>
<evidence type="ECO:0000313" key="5">
    <source>
        <dbReference type="Proteomes" id="UP000317716"/>
    </source>
</evidence>
<evidence type="ECO:0000313" key="4">
    <source>
        <dbReference type="EMBL" id="TMQ47834.1"/>
    </source>
</evidence>
<dbReference type="Proteomes" id="UP000317716">
    <property type="component" value="Unassembled WGS sequence"/>
</dbReference>